<feature type="domain" description="HAMP" evidence="11">
    <location>
        <begin position="324"/>
        <end position="376"/>
    </location>
</feature>
<dbReference type="SUPFAM" id="SSF55874">
    <property type="entry name" value="ATPase domain of HSP90 chaperone/DNA topoisomerase II/histidine kinase"/>
    <property type="match status" value="1"/>
</dbReference>
<feature type="transmembrane region" description="Helical" evidence="10">
    <location>
        <begin position="21"/>
        <end position="40"/>
    </location>
</feature>
<dbReference type="Gene3D" id="3.30.565.10">
    <property type="entry name" value="Histidine kinase-like ATPase, C-terminal domain"/>
    <property type="match status" value="1"/>
</dbReference>
<dbReference type="KEGG" id="coh:EAV92_06040"/>
<comment type="subcellular location">
    <subcellularLocation>
        <location evidence="1">Cell membrane</location>
        <topology evidence="1">Multi-pass membrane protein</topology>
    </subcellularLocation>
</comment>
<evidence type="ECO:0000256" key="5">
    <source>
        <dbReference type="ARBA" id="ARBA00022692"/>
    </source>
</evidence>
<dbReference type="InterPro" id="IPR010559">
    <property type="entry name" value="Sig_transdc_His_kin_internal"/>
</dbReference>
<feature type="compositionally biased region" description="Basic and acidic residues" evidence="9">
    <location>
        <begin position="602"/>
        <end position="624"/>
    </location>
</feature>
<dbReference type="Pfam" id="PF06580">
    <property type="entry name" value="His_kinase"/>
    <property type="match status" value="1"/>
</dbReference>
<dbReference type="AlphaFoldDB" id="A0A3G3JVA2"/>
<evidence type="ECO:0000313" key="13">
    <source>
        <dbReference type="Proteomes" id="UP000269097"/>
    </source>
</evidence>
<dbReference type="InterPro" id="IPR003594">
    <property type="entry name" value="HATPase_dom"/>
</dbReference>
<dbReference type="CDD" id="cd06225">
    <property type="entry name" value="HAMP"/>
    <property type="match status" value="1"/>
</dbReference>
<keyword evidence="5 10" id="KW-0812">Transmembrane</keyword>
<evidence type="ECO:0000256" key="8">
    <source>
        <dbReference type="ARBA" id="ARBA00023136"/>
    </source>
</evidence>
<dbReference type="InterPro" id="IPR050640">
    <property type="entry name" value="Bact_2-comp_sensor_kinase"/>
</dbReference>
<dbReference type="InterPro" id="IPR036890">
    <property type="entry name" value="HATPase_C_sf"/>
</dbReference>
<dbReference type="PANTHER" id="PTHR34220">
    <property type="entry name" value="SENSOR HISTIDINE KINASE YPDA"/>
    <property type="match status" value="1"/>
</dbReference>
<dbReference type="Gene3D" id="3.30.450.20">
    <property type="entry name" value="PAS domain"/>
    <property type="match status" value="2"/>
</dbReference>
<evidence type="ECO:0000259" key="11">
    <source>
        <dbReference type="PROSITE" id="PS50885"/>
    </source>
</evidence>
<evidence type="ECO:0000256" key="7">
    <source>
        <dbReference type="ARBA" id="ARBA00022989"/>
    </source>
</evidence>
<keyword evidence="6 12" id="KW-0418">Kinase</keyword>
<dbReference type="PANTHER" id="PTHR34220:SF7">
    <property type="entry name" value="SENSOR HISTIDINE KINASE YPDA"/>
    <property type="match status" value="1"/>
</dbReference>
<dbReference type="GO" id="GO:0000155">
    <property type="term" value="F:phosphorelay sensor kinase activity"/>
    <property type="evidence" value="ECO:0007669"/>
    <property type="project" value="InterPro"/>
</dbReference>
<feature type="region of interest" description="Disordered" evidence="9">
    <location>
        <begin position="601"/>
        <end position="624"/>
    </location>
</feature>
<sequence>MIFKRSLPVRFRDFRLSSKLIVTYLLLTVIPLSLLGYISYAQYARSVEEQIGEYMPKFLYQANADIGKHMNELARLSELLFNSDGSLAILRREKYASRSDVNRDEYNFNGFLTRTYVNAGNPDILGVFVFSKGRMYRSVKTDFRERDWEDTLRRFGEKAEAAAEPRILLPKDMDVHYGNGIPYVFLLEPLFDVDNRKVLGSMLIAVNLSFIDEILHNFETDERADLWVTDRDGYIVYHTDRSRIGQPDLRKPDYPVHNGSFRSMEDGVSRLVSVNESGELGWTLAHSIPAKALTERTDLVRNVTVLVFIVIVLITSIIAIYFSWSVTRPLKKLSSLMKTVERGNFEVDLKVGSGDEVGTLGRSFNSMIGTIRELIRKNYQIEIRQKEAELYALQSQINPHFMYNTLETIGMAVEEGERESVVEMVTLLGRMLRFSVSNQSPSVTIGEEVQHVRDYLTIQKFRFEDRLTFEVVQELDAREYHALYTPKFILQPVVENAIKHGLERRKTLEIHISVGREFGARSGKTDLVLRVRDNGPGIPEEKLAQMETMLRGAGFEGRSSQFGLSNVNARIVMMHGPEYGMQIHSIEDIGTEVTIRIPVMHTPEETEQGERGSRHGDDPDADRG</sequence>
<dbReference type="Pfam" id="PF02743">
    <property type="entry name" value="dCache_1"/>
    <property type="match status" value="1"/>
</dbReference>
<evidence type="ECO:0000256" key="2">
    <source>
        <dbReference type="ARBA" id="ARBA00022475"/>
    </source>
</evidence>
<dbReference type="Pfam" id="PF00672">
    <property type="entry name" value="HAMP"/>
    <property type="match status" value="1"/>
</dbReference>
<evidence type="ECO:0000313" key="12">
    <source>
        <dbReference type="EMBL" id="AYQ72165.1"/>
    </source>
</evidence>
<dbReference type="Proteomes" id="UP000269097">
    <property type="component" value="Chromosome"/>
</dbReference>
<dbReference type="RefSeq" id="WP_123040225.1">
    <property type="nucleotide sequence ID" value="NZ_CP033433.1"/>
</dbReference>
<feature type="transmembrane region" description="Helical" evidence="10">
    <location>
        <begin position="303"/>
        <end position="324"/>
    </location>
</feature>
<keyword evidence="2" id="KW-1003">Cell membrane</keyword>
<dbReference type="SMART" id="SM00304">
    <property type="entry name" value="HAMP"/>
    <property type="match status" value="1"/>
</dbReference>
<dbReference type="InterPro" id="IPR003660">
    <property type="entry name" value="HAMP_dom"/>
</dbReference>
<dbReference type="GO" id="GO:0005886">
    <property type="term" value="C:plasma membrane"/>
    <property type="evidence" value="ECO:0007669"/>
    <property type="project" value="UniProtKB-SubCell"/>
</dbReference>
<dbReference type="InterPro" id="IPR033479">
    <property type="entry name" value="dCache_1"/>
</dbReference>
<keyword evidence="4" id="KW-0808">Transferase</keyword>
<reference evidence="12 13" key="1">
    <citation type="submission" date="2018-10" db="EMBL/GenBank/DDBJ databases">
        <title>Genome Sequence of Cohnella sp.</title>
        <authorList>
            <person name="Srinivasan S."/>
            <person name="Kim M.K."/>
        </authorList>
    </citation>
    <scope>NUCLEOTIDE SEQUENCE [LARGE SCALE GENOMIC DNA]</scope>
    <source>
        <strain evidence="12 13">18JY8-7</strain>
    </source>
</reference>
<gene>
    <name evidence="12" type="ORF">EAV92_06040</name>
</gene>
<keyword evidence="13" id="KW-1185">Reference proteome</keyword>
<proteinExistence type="predicted"/>
<name>A0A3G3JVA2_9BACL</name>
<organism evidence="12 13">
    <name type="scientific">Cohnella candidum</name>
    <dbReference type="NCBI Taxonomy" id="2674991"/>
    <lineage>
        <taxon>Bacteria</taxon>
        <taxon>Bacillati</taxon>
        <taxon>Bacillota</taxon>
        <taxon>Bacilli</taxon>
        <taxon>Bacillales</taxon>
        <taxon>Paenibacillaceae</taxon>
        <taxon>Cohnella</taxon>
    </lineage>
</organism>
<dbReference type="Pfam" id="PF02518">
    <property type="entry name" value="HATPase_c"/>
    <property type="match status" value="1"/>
</dbReference>
<evidence type="ECO:0000256" key="10">
    <source>
        <dbReference type="SAM" id="Phobius"/>
    </source>
</evidence>
<keyword evidence="3" id="KW-0597">Phosphoprotein</keyword>
<accession>A0A3G3JVA2</accession>
<dbReference type="EMBL" id="CP033433">
    <property type="protein sequence ID" value="AYQ72165.1"/>
    <property type="molecule type" value="Genomic_DNA"/>
</dbReference>
<protein>
    <submittedName>
        <fullName evidence="12">Sensor histidine kinase</fullName>
    </submittedName>
</protein>
<evidence type="ECO:0000256" key="3">
    <source>
        <dbReference type="ARBA" id="ARBA00022553"/>
    </source>
</evidence>
<dbReference type="Gene3D" id="6.10.340.10">
    <property type="match status" value="1"/>
</dbReference>
<dbReference type="SUPFAM" id="SSF158472">
    <property type="entry name" value="HAMP domain-like"/>
    <property type="match status" value="1"/>
</dbReference>
<dbReference type="PROSITE" id="PS50885">
    <property type="entry name" value="HAMP"/>
    <property type="match status" value="1"/>
</dbReference>
<dbReference type="SMART" id="SM00387">
    <property type="entry name" value="HATPase_c"/>
    <property type="match status" value="1"/>
</dbReference>
<evidence type="ECO:0000256" key="1">
    <source>
        <dbReference type="ARBA" id="ARBA00004651"/>
    </source>
</evidence>
<keyword evidence="7 10" id="KW-1133">Transmembrane helix</keyword>
<evidence type="ECO:0000256" key="4">
    <source>
        <dbReference type="ARBA" id="ARBA00022679"/>
    </source>
</evidence>
<evidence type="ECO:0000256" key="9">
    <source>
        <dbReference type="SAM" id="MobiDB-lite"/>
    </source>
</evidence>
<keyword evidence="8 10" id="KW-0472">Membrane</keyword>
<evidence type="ECO:0000256" key="6">
    <source>
        <dbReference type="ARBA" id="ARBA00022777"/>
    </source>
</evidence>